<accession>D8R2F8</accession>
<proteinExistence type="predicted"/>
<evidence type="ECO:0000313" key="3">
    <source>
        <dbReference type="Proteomes" id="UP000001514"/>
    </source>
</evidence>
<organism evidence="3">
    <name type="scientific">Selaginella moellendorffii</name>
    <name type="common">Spikemoss</name>
    <dbReference type="NCBI Taxonomy" id="88036"/>
    <lineage>
        <taxon>Eukaryota</taxon>
        <taxon>Viridiplantae</taxon>
        <taxon>Streptophyta</taxon>
        <taxon>Embryophyta</taxon>
        <taxon>Tracheophyta</taxon>
        <taxon>Lycopodiopsida</taxon>
        <taxon>Selaginellales</taxon>
        <taxon>Selaginellaceae</taxon>
        <taxon>Selaginella</taxon>
    </lineage>
</organism>
<name>D8R2F8_SELML</name>
<dbReference type="Gramene" id="EFJ33720">
    <property type="protein sequence ID" value="EFJ33720"/>
    <property type="gene ID" value="SELMODRAFT_406464"/>
</dbReference>
<protein>
    <submittedName>
        <fullName evidence="2">Uncharacterized protein</fullName>
    </submittedName>
</protein>
<dbReference type="HOGENOM" id="CLU_1889353_0_0_1"/>
<evidence type="ECO:0000313" key="2">
    <source>
        <dbReference type="EMBL" id="EFJ33720.1"/>
    </source>
</evidence>
<dbReference type="Proteomes" id="UP000001514">
    <property type="component" value="Unassembled WGS sequence"/>
</dbReference>
<feature type="region of interest" description="Disordered" evidence="1">
    <location>
        <begin position="116"/>
        <end position="135"/>
    </location>
</feature>
<dbReference type="KEGG" id="smo:SELMODRAFT_406464"/>
<dbReference type="EMBL" id="GL377570">
    <property type="protein sequence ID" value="EFJ33720.1"/>
    <property type="molecule type" value="Genomic_DNA"/>
</dbReference>
<dbReference type="InParanoid" id="D8R2F8"/>
<gene>
    <name evidence="2" type="ORF">SELMODRAFT_406464</name>
</gene>
<dbReference type="AlphaFoldDB" id="D8R2F8"/>
<evidence type="ECO:0000256" key="1">
    <source>
        <dbReference type="SAM" id="MobiDB-lite"/>
    </source>
</evidence>
<reference evidence="2 3" key="1">
    <citation type="journal article" date="2011" name="Science">
        <title>The Selaginella genome identifies genetic changes associated with the evolution of vascular plants.</title>
        <authorList>
            <person name="Banks J.A."/>
            <person name="Nishiyama T."/>
            <person name="Hasebe M."/>
            <person name="Bowman J.L."/>
            <person name="Gribskov M."/>
            <person name="dePamphilis C."/>
            <person name="Albert V.A."/>
            <person name="Aono N."/>
            <person name="Aoyama T."/>
            <person name="Ambrose B.A."/>
            <person name="Ashton N.W."/>
            <person name="Axtell M.J."/>
            <person name="Barker E."/>
            <person name="Barker M.S."/>
            <person name="Bennetzen J.L."/>
            <person name="Bonawitz N.D."/>
            <person name="Chapple C."/>
            <person name="Cheng C."/>
            <person name="Correa L.G."/>
            <person name="Dacre M."/>
            <person name="DeBarry J."/>
            <person name="Dreyer I."/>
            <person name="Elias M."/>
            <person name="Engstrom E.M."/>
            <person name="Estelle M."/>
            <person name="Feng L."/>
            <person name="Finet C."/>
            <person name="Floyd S.K."/>
            <person name="Frommer W.B."/>
            <person name="Fujita T."/>
            <person name="Gramzow L."/>
            <person name="Gutensohn M."/>
            <person name="Harholt J."/>
            <person name="Hattori M."/>
            <person name="Heyl A."/>
            <person name="Hirai T."/>
            <person name="Hiwatashi Y."/>
            <person name="Ishikawa M."/>
            <person name="Iwata M."/>
            <person name="Karol K.G."/>
            <person name="Koehler B."/>
            <person name="Kolukisaoglu U."/>
            <person name="Kubo M."/>
            <person name="Kurata T."/>
            <person name="Lalonde S."/>
            <person name="Li K."/>
            <person name="Li Y."/>
            <person name="Litt A."/>
            <person name="Lyons E."/>
            <person name="Manning G."/>
            <person name="Maruyama T."/>
            <person name="Michael T.P."/>
            <person name="Mikami K."/>
            <person name="Miyazaki S."/>
            <person name="Morinaga S."/>
            <person name="Murata T."/>
            <person name="Mueller-Roeber B."/>
            <person name="Nelson D.R."/>
            <person name="Obara M."/>
            <person name="Oguri Y."/>
            <person name="Olmstead R.G."/>
            <person name="Onodera N."/>
            <person name="Petersen B.L."/>
            <person name="Pils B."/>
            <person name="Prigge M."/>
            <person name="Rensing S.A."/>
            <person name="Riano-Pachon D.M."/>
            <person name="Roberts A.W."/>
            <person name="Sato Y."/>
            <person name="Scheller H.V."/>
            <person name="Schulz B."/>
            <person name="Schulz C."/>
            <person name="Shakirov E.V."/>
            <person name="Shibagaki N."/>
            <person name="Shinohara N."/>
            <person name="Shippen D.E."/>
            <person name="Soerensen I."/>
            <person name="Sotooka R."/>
            <person name="Sugimoto N."/>
            <person name="Sugita M."/>
            <person name="Sumikawa N."/>
            <person name="Tanurdzic M."/>
            <person name="Theissen G."/>
            <person name="Ulvskov P."/>
            <person name="Wakazuki S."/>
            <person name="Weng J.K."/>
            <person name="Willats W.W."/>
            <person name="Wipf D."/>
            <person name="Wolf P.G."/>
            <person name="Yang L."/>
            <person name="Zimmer A.D."/>
            <person name="Zhu Q."/>
            <person name="Mitros T."/>
            <person name="Hellsten U."/>
            <person name="Loque D."/>
            <person name="Otillar R."/>
            <person name="Salamov A."/>
            <person name="Schmutz J."/>
            <person name="Shapiro H."/>
            <person name="Lindquist E."/>
            <person name="Lucas S."/>
            <person name="Rokhsar D."/>
            <person name="Grigoriev I.V."/>
        </authorList>
    </citation>
    <scope>NUCLEOTIDE SEQUENCE [LARGE SCALE GENOMIC DNA]</scope>
</reference>
<sequence>MPDNLEAEIVRIQELKDAELLPGKQIYCAKAAAQGNNKVYYMVLAKDGGKSQIQGTPTGEPKGTYYLTVNPRGQLVRTNESDQKSQTKGSRLAQRDDYVLTVYADGTLLEECVGGEHESAANASDGRYLQNAEYR</sequence>
<keyword evidence="3" id="KW-1185">Reference proteome</keyword>